<feature type="non-terminal residue" evidence="7">
    <location>
        <position position="242"/>
    </location>
</feature>
<dbReference type="CDD" id="cd02440">
    <property type="entry name" value="AdoMet_MTases"/>
    <property type="match status" value="1"/>
</dbReference>
<evidence type="ECO:0000256" key="5">
    <source>
        <dbReference type="ARBA" id="ARBA00022691"/>
    </source>
</evidence>
<dbReference type="Pfam" id="PF05971">
    <property type="entry name" value="Methyltransf_10"/>
    <property type="match status" value="1"/>
</dbReference>
<dbReference type="InterPro" id="IPR010286">
    <property type="entry name" value="METTL16/RlmF"/>
</dbReference>
<evidence type="ECO:0000256" key="1">
    <source>
        <dbReference type="ARBA" id="ARBA00005878"/>
    </source>
</evidence>
<protein>
    <recommendedName>
        <fullName evidence="2">U6 snRNA m(6)A methyltransferase</fullName>
        <ecNumber evidence="2">2.1.1.346</ecNumber>
    </recommendedName>
</protein>
<dbReference type="PANTHER" id="PTHR13393:SF0">
    <property type="entry name" value="RNA N6-ADENOSINE-METHYLTRANSFERASE METTL16"/>
    <property type="match status" value="1"/>
</dbReference>
<accession>A0ABM0H202</accession>
<dbReference type="InterPro" id="IPR029063">
    <property type="entry name" value="SAM-dependent_MTases_sf"/>
</dbReference>
<dbReference type="InterPro" id="IPR017182">
    <property type="entry name" value="METTL16/PsiM"/>
</dbReference>
<name>A0ABM0H202_SACKO</name>
<dbReference type="RefSeq" id="XP_002742468.2">
    <property type="nucleotide sequence ID" value="XM_002742422.2"/>
</dbReference>
<evidence type="ECO:0000256" key="3">
    <source>
        <dbReference type="ARBA" id="ARBA00022603"/>
    </source>
</evidence>
<keyword evidence="3" id="KW-0489">Methyltransferase</keyword>
<comment type="similarity">
    <text evidence="1">Belongs to the methyltransferase superfamily. METTL16/RlmF family.</text>
</comment>
<dbReference type="Proteomes" id="UP000694865">
    <property type="component" value="Unplaced"/>
</dbReference>
<organism evidence="6 7">
    <name type="scientific">Saccoglossus kowalevskii</name>
    <name type="common">Acorn worm</name>
    <dbReference type="NCBI Taxonomy" id="10224"/>
    <lineage>
        <taxon>Eukaryota</taxon>
        <taxon>Metazoa</taxon>
        <taxon>Hemichordata</taxon>
        <taxon>Enteropneusta</taxon>
        <taxon>Harrimaniidae</taxon>
        <taxon>Saccoglossus</taxon>
    </lineage>
</organism>
<evidence type="ECO:0000313" key="7">
    <source>
        <dbReference type="RefSeq" id="XP_002742468.2"/>
    </source>
</evidence>
<evidence type="ECO:0000313" key="6">
    <source>
        <dbReference type="Proteomes" id="UP000694865"/>
    </source>
</evidence>
<evidence type="ECO:0000256" key="2">
    <source>
        <dbReference type="ARBA" id="ARBA00012166"/>
    </source>
</evidence>
<gene>
    <name evidence="7" type="primary">LOC100375111</name>
</gene>
<evidence type="ECO:0000256" key="4">
    <source>
        <dbReference type="ARBA" id="ARBA00022679"/>
    </source>
</evidence>
<keyword evidence="6" id="KW-1185">Reference proteome</keyword>
<dbReference type="SUPFAM" id="SSF53335">
    <property type="entry name" value="S-adenosyl-L-methionine-dependent methyltransferases"/>
    <property type="match status" value="1"/>
</dbReference>
<reference evidence="7" key="1">
    <citation type="submission" date="2025-08" db="UniProtKB">
        <authorList>
            <consortium name="RefSeq"/>
        </authorList>
    </citation>
    <scope>IDENTIFICATION</scope>
    <source>
        <tissue evidence="7">Testes</tissue>
    </source>
</reference>
<keyword evidence="4" id="KW-0808">Transferase</keyword>
<dbReference type="GeneID" id="100375111"/>
<dbReference type="Gene3D" id="3.40.50.150">
    <property type="entry name" value="Vaccinia Virus protein VP39"/>
    <property type="match status" value="1"/>
</dbReference>
<sequence>MALNKFMHPRNRYKNQPPDFAKLAAKYDNFAQHVSVSLSGKVSVDFKNPQALRSLTCTLLKEDFNVEIDVPLDRLVPTLPLRLNYIHWVEDLIRDNGAYRGSHIHGIDIGTGASCIYPLLGARLNEWHITATETDPVNVFYAKENIEKNNMNDKIKVIESSEDDIFSQVFEDNERQCYDFSMCNPPFYGSLLEAQGFFSRSEKRPEPKSSSTAAEPECVVEGGEVEFVRKIILDSLKFRERI</sequence>
<proteinExistence type="inferred from homology"/>
<keyword evidence="5" id="KW-0949">S-adenosyl-L-methionine</keyword>
<dbReference type="PANTHER" id="PTHR13393">
    <property type="entry name" value="SAM-DEPENDENT METHYLTRANSFERASE"/>
    <property type="match status" value="1"/>
</dbReference>
<dbReference type="PIRSF" id="PIRSF037350">
    <property type="entry name" value="Mtase_ZK1128_prd"/>
    <property type="match status" value="1"/>
</dbReference>
<dbReference type="EC" id="2.1.1.346" evidence="2"/>